<protein>
    <submittedName>
        <fullName evidence="2">Uncharacterized protein</fullName>
    </submittedName>
</protein>
<name>A0A699UTX6_TANCI</name>
<comment type="caution">
    <text evidence="2">The sequence shown here is derived from an EMBL/GenBank/DDBJ whole genome shotgun (WGS) entry which is preliminary data.</text>
</comment>
<dbReference type="AlphaFoldDB" id="A0A699UTX6"/>
<dbReference type="EMBL" id="BKCJ011361528">
    <property type="protein sequence ID" value="GFD25543.1"/>
    <property type="molecule type" value="Genomic_DNA"/>
</dbReference>
<organism evidence="2">
    <name type="scientific">Tanacetum cinerariifolium</name>
    <name type="common">Dalmatian daisy</name>
    <name type="synonym">Chrysanthemum cinerariifolium</name>
    <dbReference type="NCBI Taxonomy" id="118510"/>
    <lineage>
        <taxon>Eukaryota</taxon>
        <taxon>Viridiplantae</taxon>
        <taxon>Streptophyta</taxon>
        <taxon>Embryophyta</taxon>
        <taxon>Tracheophyta</taxon>
        <taxon>Spermatophyta</taxon>
        <taxon>Magnoliopsida</taxon>
        <taxon>eudicotyledons</taxon>
        <taxon>Gunneridae</taxon>
        <taxon>Pentapetalae</taxon>
        <taxon>asterids</taxon>
        <taxon>campanulids</taxon>
        <taxon>Asterales</taxon>
        <taxon>Asteraceae</taxon>
        <taxon>Asteroideae</taxon>
        <taxon>Anthemideae</taxon>
        <taxon>Anthemidinae</taxon>
        <taxon>Tanacetum</taxon>
    </lineage>
</organism>
<evidence type="ECO:0000256" key="1">
    <source>
        <dbReference type="SAM" id="MobiDB-lite"/>
    </source>
</evidence>
<feature type="region of interest" description="Disordered" evidence="1">
    <location>
        <begin position="1"/>
        <end position="33"/>
    </location>
</feature>
<proteinExistence type="predicted"/>
<evidence type="ECO:0000313" key="2">
    <source>
        <dbReference type="EMBL" id="GFD25543.1"/>
    </source>
</evidence>
<feature type="region of interest" description="Disordered" evidence="1">
    <location>
        <begin position="61"/>
        <end position="88"/>
    </location>
</feature>
<accession>A0A699UTX6</accession>
<sequence length="88" mass="9025">MPISRPLITRPTMRPRSASGASVAAIGNRSCGTEEQIPTSTLAMASSPNVGAKAAAPRHTAAASSIHSIKRLRSSISPSGTTSNMPRV</sequence>
<feature type="compositionally biased region" description="Polar residues" evidence="1">
    <location>
        <begin position="74"/>
        <end position="88"/>
    </location>
</feature>
<reference evidence="2" key="1">
    <citation type="journal article" date="2019" name="Sci. Rep.">
        <title>Draft genome of Tanacetum cinerariifolium, the natural source of mosquito coil.</title>
        <authorList>
            <person name="Yamashiro T."/>
            <person name="Shiraishi A."/>
            <person name="Satake H."/>
            <person name="Nakayama K."/>
        </authorList>
    </citation>
    <scope>NUCLEOTIDE SEQUENCE</scope>
</reference>
<gene>
    <name evidence="2" type="ORF">Tci_897512</name>
</gene>